<feature type="compositionally biased region" description="Low complexity" evidence="2">
    <location>
        <begin position="802"/>
        <end position="820"/>
    </location>
</feature>
<feature type="region of interest" description="Disordered" evidence="2">
    <location>
        <begin position="1714"/>
        <end position="1747"/>
    </location>
</feature>
<dbReference type="VEuPathDB" id="ToxoDB:cyc_04151"/>
<feature type="region of interest" description="Disordered" evidence="2">
    <location>
        <begin position="1390"/>
        <end position="1436"/>
    </location>
</feature>
<feature type="region of interest" description="Disordered" evidence="2">
    <location>
        <begin position="798"/>
        <end position="820"/>
    </location>
</feature>
<proteinExistence type="predicted"/>
<dbReference type="InParanoid" id="A0A1D3CWS1"/>
<feature type="compositionally biased region" description="Basic residues" evidence="2">
    <location>
        <begin position="2066"/>
        <end position="2076"/>
    </location>
</feature>
<evidence type="ECO:0000256" key="1">
    <source>
        <dbReference type="SAM" id="Coils"/>
    </source>
</evidence>
<feature type="coiled-coil region" evidence="1">
    <location>
        <begin position="1572"/>
        <end position="1620"/>
    </location>
</feature>
<dbReference type="EMBL" id="JROU02001673">
    <property type="protein sequence ID" value="OEH75652.1"/>
    <property type="molecule type" value="Genomic_DNA"/>
</dbReference>
<feature type="region of interest" description="Disordered" evidence="2">
    <location>
        <begin position="2066"/>
        <end position="2093"/>
    </location>
</feature>
<accession>A0A1D3CWS1</accession>
<feature type="region of interest" description="Disordered" evidence="2">
    <location>
        <begin position="1310"/>
        <end position="1341"/>
    </location>
</feature>
<dbReference type="GO" id="GO:0045944">
    <property type="term" value="P:positive regulation of transcription by RNA polymerase II"/>
    <property type="evidence" value="ECO:0007669"/>
    <property type="project" value="TreeGrafter"/>
</dbReference>
<feature type="compositionally biased region" description="Basic and acidic residues" evidence="2">
    <location>
        <begin position="1420"/>
        <end position="1432"/>
    </location>
</feature>
<keyword evidence="4" id="KW-1185">Reference proteome</keyword>
<feature type="region of interest" description="Disordered" evidence="2">
    <location>
        <begin position="1183"/>
        <end position="1206"/>
    </location>
</feature>
<feature type="compositionally biased region" description="Polar residues" evidence="2">
    <location>
        <begin position="1481"/>
        <end position="1494"/>
    </location>
</feature>
<sequence>MSITIVDSRNASPLFVYSGASRKVEGVIGAAGRRSFMQFATHYYLRSEKRVFQVLQLTRNAHQSFLLTRMVTTRCSWLLQLLKLHCPTSPDGGFSRVAGIPASAAIGYTYICSDNACDAAVLAGLCASGDLFAACCRRRGYLRPAPSTTSVQWGSLAPSINPTRCTSVSTNKEHPTRHQTSFSERVAHLIRSLSPPQNPGTVLDQQHEQGGRGASSCLHTSRENDTCSLRVAQKSKMGPGCSTSNKTTVAEACSKMLWHLQLLLLLPAEEPHLLYDILAIDPQLQHYLLQMLLKATEFQQSTAAGTAESVQFIANAASICHLRTGSAPAPPSLVVGAAATVADAEASDTTVVAPADCPSSFKSAAAQIIISSQVQGEMAVSRDPAGVFASPGFPQLQRKNDAKKHQGRRSCNNSVTRKWVLKRKAEEAHIHKAAVTVQQQACYQQLVLQEELLSKKQLGTGLHELCSAFNRHQQHPEGRKEQQKQLLQCSCSHSVGEQQLVKNSTATGSLVSERYPSPRWSSSCRPTYFPVLASTIAQRRMDISKTCASSERRSSWSKGANAYEQKRHPSSIADSERSVIAGALRDPEESLLKEKQHAAAIEKAVNLLGATKPMEPATAQTAAHATQLSTMHKGMSPMKLLKQDATTDHFLQRRLLLHPQQGFQLCDYVVRLQRQRQQVLARQQQGNSTQEEQQAVLQCLIRLHRQQKQAQDGRLYGSKRQPQQNRCGKIEDLDNFSHQEENYWAPSQEQETEKEQQTDNVARRSRLSALSSDSPEMHGAWQPEAAALLDSTYKQGTPLKAQQQRQQHHLQQQSLHHSSLQIHQPPLKQVDQRLPGQQLDKALVERECQQLPPQQQHLLQRQLGHLPKPPQQPEKALSWGAMPEGSEKVYYKNAASPMSTRKTFEAVQHLEICHSTRMDQQHSMWPETLHEEKQHLQHREKKIMQSIHLERRGRASGAVPLSQQHHKGQEGRQMERWQPQHLHLGGQHPHEGTLGSLANRELSSAMTGQQQLHQSCSCPLGPRNGPTNTRPSRRQSTETQYQQQKRWEPRQQREDITHTRDFPPVLVRAKSPSDIHLRSWEYSRSESCRPIKGASLATLATSEMMAVSEHKEQTLWRQQHQQDAPLDILNWKGYSYSGVLPPWGAARRVNRNSRWQSPSHCQKVPQRLNYTERAFETKLRSLSAPEISSKRSTKHQKQEKVPFVASPDSSGSLAEWGLETGASVVMHRPHCITAVASGETEELHKRLDAEVETELPRKTRSTSEQQIRPLPAAAIETNAVRLYPSSLPVATVLRGTATKLDASSVGNAPSFVRQDTRSQSRTGGPLIRGISPAVHRSHSSDCRSRTLGISLNAFARSSSSGALTQSTGSFSSTTRDITRTLQPALAVAAPATETQPKAPLEAAPSTAPPTLYGRSSASRTEVDHHGHSDTSSERFLVSSARGVQRVLKARSYAGNVSKTHFGSSSSTSSSSASRHTFSVSNHQHPQLKMTQRGSLHRSNSATAAVDRCPLSRLGAPTQEAAEEALGETMAYSERVPGRTQARGPSCTMDCWPLRAHARSKANSITGTAADALKLLQQELQNHQQHGLQLKQLQTDLLEQQQSMQTQRRQYKQLLEHQQKQQLLQLPQMQPKQAHLAQRKPSQAEMPQVQPSTETKLPHRALEAASDASPLLSFTHNKCEGQHAFWQGPLIMRKCKDKSRYGMGLNYVAKMGAASDSTSSTSESSSHQLARSCSSPPQRPIDFPAPRKDGTLNLKRCVASVEKRMLKRAASAALPATGDRVQSSMFIEAAENLDSPLPEDCKNTPCADATVTGKPSETEAVMELPTAVQETANYSMPPAAKEIVAYRYSSYRHIVPQAADATRHASPIAVAAVQRQQKSPIFTNVIRMFSSSMSFSNAGGAVGTAVQLQESGVCQNQPKKKQHGNQKHTAASQICPTASASLSSSSSSLLWRLKVLQWVIYNPSDFTETQHSAGAQNIGSSNYCRSSKSNSLAQPTTLSFSSASLQEPFKASSLAAGTTERVLSGADTVLQQTKANTSSGDLFLMTSFFQQRRDQQQHTQELQKQKLKKQKRRKQLQHYKQQQQLLVRKKRKKVLQDDRNKLYRGMQQEQQEPEHEQEIPHQEPRQPELQQREIQRHEHNLQKLFQRELPENQEELRYKQQQQVHGEELRQRKQSLVPQAKFQWLSKIRSFPPFVPFIDLLTLSSPFAQKPALGAIPTTAASPAMRAQVTTCATSAYTSDGRFIEESSLVRTRREGAVPRFFSTFIAQEMGLMRHLSDEMLCECHPNKKQALRFRRTPLQEQQLPSPRSQPDFLSGPVPGALSFSVETRPKIAALPFAAARTLNNSVRTQPFSSENGSAVFPYFRRQRQQQPQHEQDIPTRVVEDIRMATEKPSTASTIVLSDASNILSRRFLRIFQARFPRKQQQEQRRTHDASSELMLPLCSKCQKQPMIHEQHRPYRQQQRQYKQAYDHLPLWAQSWECDKQNQLQQPLPPTQPISQQRSLDKQHIAHQMVGPQEMQNKEPTHEISELHLDVQNQPAQQHCEPLEQAGYHIPLEQNKPIRQADRLVVQKNSPVEQNHLQLLSQPPLQQPPPQQRVPHHPSPQQVPEVKHPVLHPRHPILQQLPQNEQTHQHRQEHQEQTHAILLQSLETRTVLEQPQGCQPQSVLQRQKRQLPMHQQVLQQQSPQHPRHQSLHQMEGQHAQQHMMLLENKRLNEPRVFHYASSRSKVAEGYFNSTCDICLIRQRGILVLDWDFMGGPCIRTPPHFCLLSKGKDEIGNGGSNPRHQAHSTTVERHCKGIGARLLIPERSELLTGKTLQETLEALQGTGHLTEKELKNLLLSLQGGGRAVAQAVLTYCADGDSFLLMDRLKRLASATEISIS</sequence>
<organism evidence="3 4">
    <name type="scientific">Cyclospora cayetanensis</name>
    <dbReference type="NCBI Taxonomy" id="88456"/>
    <lineage>
        <taxon>Eukaryota</taxon>
        <taxon>Sar</taxon>
        <taxon>Alveolata</taxon>
        <taxon>Apicomplexa</taxon>
        <taxon>Conoidasida</taxon>
        <taxon>Coccidia</taxon>
        <taxon>Eucoccidiorida</taxon>
        <taxon>Eimeriorina</taxon>
        <taxon>Eimeriidae</taxon>
        <taxon>Cyclospora</taxon>
    </lineage>
</organism>
<feature type="compositionally biased region" description="Low complexity" evidence="2">
    <location>
        <begin position="1457"/>
        <end position="1480"/>
    </location>
</feature>
<feature type="region of interest" description="Disordered" evidence="2">
    <location>
        <begin position="390"/>
        <end position="409"/>
    </location>
</feature>
<comment type="caution">
    <text evidence="3">The sequence shown here is derived from an EMBL/GenBank/DDBJ whole genome shotgun (WGS) entry which is preliminary data.</text>
</comment>
<name>A0A1D3CWS1_9EIME</name>
<feature type="region of interest" description="Disordered" evidence="2">
    <location>
        <begin position="954"/>
        <end position="974"/>
    </location>
</feature>
<gene>
    <name evidence="3" type="ORF">cyc_04151</name>
</gene>
<evidence type="ECO:0000313" key="4">
    <source>
        <dbReference type="Proteomes" id="UP000095192"/>
    </source>
</evidence>
<feature type="region of interest" description="Disordered" evidence="2">
    <location>
        <begin position="547"/>
        <end position="571"/>
    </location>
</feature>
<dbReference type="PANTHER" id="PTHR46007">
    <property type="entry name" value="MEDIATOR OF RNA POLYMERASE II TRANSCRIPTION SUBUNIT 12"/>
    <property type="match status" value="1"/>
</dbReference>
<evidence type="ECO:0000256" key="2">
    <source>
        <dbReference type="SAM" id="MobiDB-lite"/>
    </source>
</evidence>
<protein>
    <submittedName>
        <fullName evidence="3">Uncharacterized protein</fullName>
    </submittedName>
</protein>
<feature type="region of interest" description="Disordered" evidence="2">
    <location>
        <begin position="2105"/>
        <end position="2130"/>
    </location>
</feature>
<dbReference type="GO" id="GO:0016592">
    <property type="term" value="C:mediator complex"/>
    <property type="evidence" value="ECO:0007669"/>
    <property type="project" value="TreeGrafter"/>
</dbReference>
<feature type="region of interest" description="Disordered" evidence="2">
    <location>
        <begin position="192"/>
        <end position="220"/>
    </location>
</feature>
<feature type="compositionally biased region" description="Low complexity" evidence="2">
    <location>
        <begin position="1714"/>
        <end position="1725"/>
    </location>
</feature>
<feature type="region of interest" description="Disordered" evidence="2">
    <location>
        <begin position="1628"/>
        <end position="1655"/>
    </location>
</feature>
<feature type="region of interest" description="Disordered" evidence="2">
    <location>
        <begin position="1456"/>
        <end position="1494"/>
    </location>
</feature>
<feature type="compositionally biased region" description="Polar residues" evidence="2">
    <location>
        <begin position="1003"/>
        <end position="1017"/>
    </location>
</feature>
<dbReference type="Proteomes" id="UP000095192">
    <property type="component" value="Unassembled WGS sequence"/>
</dbReference>
<dbReference type="PANTHER" id="PTHR46007:SF11">
    <property type="entry name" value="MEDIATOR OF RNA POLYMERASE II TRANSCRIPTION SUBUNIT 12"/>
    <property type="match status" value="1"/>
</dbReference>
<evidence type="ECO:0000313" key="3">
    <source>
        <dbReference type="EMBL" id="OEH75652.1"/>
    </source>
</evidence>
<feature type="compositionally biased region" description="Basic and acidic residues" evidence="2">
    <location>
        <begin position="2111"/>
        <end position="2130"/>
    </location>
</feature>
<feature type="region of interest" description="Disordered" evidence="2">
    <location>
        <begin position="2584"/>
        <end position="2609"/>
    </location>
</feature>
<feature type="region of interest" description="Disordered" evidence="2">
    <location>
        <begin position="744"/>
        <end position="779"/>
    </location>
</feature>
<keyword evidence="1" id="KW-0175">Coiled coil</keyword>
<feature type="compositionally biased region" description="Polar residues" evidence="2">
    <location>
        <begin position="1726"/>
        <end position="1735"/>
    </location>
</feature>
<dbReference type="GO" id="GO:0003713">
    <property type="term" value="F:transcription coactivator activity"/>
    <property type="evidence" value="ECO:0007669"/>
    <property type="project" value="TreeGrafter"/>
</dbReference>
<feature type="region of interest" description="Disordered" evidence="2">
    <location>
        <begin position="1003"/>
        <end position="1053"/>
    </location>
</feature>
<reference evidence="3 4" key="1">
    <citation type="journal article" date="2016" name="BMC Genomics">
        <title>Comparative genomics reveals Cyclospora cayetanensis possesses coccidia-like metabolism and invasion components but unique surface antigens.</title>
        <authorList>
            <person name="Liu S."/>
            <person name="Wang L."/>
            <person name="Zheng H."/>
            <person name="Xu Z."/>
            <person name="Roellig D.M."/>
            <person name="Li N."/>
            <person name="Frace M.A."/>
            <person name="Tang K."/>
            <person name="Arrowood M.J."/>
            <person name="Moss D.M."/>
            <person name="Zhang L."/>
            <person name="Feng Y."/>
            <person name="Xiao L."/>
        </authorList>
    </citation>
    <scope>NUCLEOTIDE SEQUENCE [LARGE SCALE GENOMIC DNA]</scope>
    <source>
        <strain evidence="3 4">CHN_HEN01</strain>
    </source>
</reference>
<dbReference type="InterPro" id="IPR051647">
    <property type="entry name" value="Mediator_comp_sub12"/>
</dbReference>